<proteinExistence type="predicted"/>
<gene>
    <name evidence="1" type="ORF">AW06_004250</name>
</gene>
<name>A0A080MCA3_9PROT</name>
<reference evidence="1" key="1">
    <citation type="submission" date="2014-02" db="EMBL/GenBank/DDBJ databases">
        <title>Expanding our view of genomic diversity in Candidatus Accumulibacter clades.</title>
        <authorList>
            <person name="Skennerton C.T."/>
            <person name="Barr J.J."/>
            <person name="Slater F.R."/>
            <person name="Bond P.L."/>
            <person name="Tyson G.W."/>
        </authorList>
    </citation>
    <scope>NUCLEOTIDE SEQUENCE [LARGE SCALE GENOMIC DNA]</scope>
</reference>
<accession>A0A080MCA3</accession>
<sequence length="71" mass="7909">MTNIGAGTLDDPLSDIGRFPGGSRVRRRPVFIEQAIDLIQIEDVEDLKQWQEALFVVALGEWFAVGLLDLP</sequence>
<protein>
    <submittedName>
        <fullName evidence="1">Uncharacterized protein</fullName>
    </submittedName>
</protein>
<organism evidence="1 2">
    <name type="scientific">Candidatus Accumulibacter cognatus</name>
    <dbReference type="NCBI Taxonomy" id="2954383"/>
    <lineage>
        <taxon>Bacteria</taxon>
        <taxon>Pseudomonadati</taxon>
        <taxon>Pseudomonadota</taxon>
        <taxon>Betaproteobacteria</taxon>
        <taxon>Candidatus Accumulibacter</taxon>
    </lineage>
</organism>
<evidence type="ECO:0000313" key="1">
    <source>
        <dbReference type="EMBL" id="KFB74804.1"/>
    </source>
</evidence>
<dbReference type="Proteomes" id="UP000021315">
    <property type="component" value="Unassembled WGS sequence"/>
</dbReference>
<comment type="caution">
    <text evidence="1">The sequence shown here is derived from an EMBL/GenBank/DDBJ whole genome shotgun (WGS) entry which is preliminary data.</text>
</comment>
<dbReference type="EMBL" id="JDST02000127">
    <property type="protein sequence ID" value="KFB74804.1"/>
    <property type="molecule type" value="Genomic_DNA"/>
</dbReference>
<evidence type="ECO:0000313" key="2">
    <source>
        <dbReference type="Proteomes" id="UP000021315"/>
    </source>
</evidence>
<dbReference type="AlphaFoldDB" id="A0A080MCA3"/>
<keyword evidence="2" id="KW-1185">Reference proteome</keyword>